<dbReference type="InterPro" id="IPR024072">
    <property type="entry name" value="DHFR-like_dom_sf"/>
</dbReference>
<dbReference type="PROSITE" id="PS51330">
    <property type="entry name" value="DHFR_2"/>
    <property type="match status" value="1"/>
</dbReference>
<dbReference type="Proteomes" id="UP000679129">
    <property type="component" value="Chromosome"/>
</dbReference>
<dbReference type="GO" id="GO:0046654">
    <property type="term" value="P:tetrahydrofolate biosynthetic process"/>
    <property type="evidence" value="ECO:0007669"/>
    <property type="project" value="InterPro"/>
</dbReference>
<keyword evidence="2" id="KW-0560">Oxidoreductase</keyword>
<dbReference type="Pfam" id="PF00186">
    <property type="entry name" value="DHFR_1"/>
    <property type="match status" value="1"/>
</dbReference>
<dbReference type="AlphaFoldDB" id="A0A8F1MB97"/>
<evidence type="ECO:0000313" key="2">
    <source>
        <dbReference type="EMBL" id="QWQ31900.1"/>
    </source>
</evidence>
<feature type="domain" description="DHFR" evidence="1">
    <location>
        <begin position="1"/>
        <end position="79"/>
    </location>
</feature>
<sequence length="79" mass="8792">MNLPSALALSRYPTFIIGGAQSLHKDALENTEIDTIYATEVDAAFSDTDVFFPDIDMTIWEETDPCPSPSARRGQCLYF</sequence>
<keyword evidence="3" id="KW-1185">Reference proteome</keyword>
<evidence type="ECO:0000313" key="3">
    <source>
        <dbReference type="Proteomes" id="UP000679129"/>
    </source>
</evidence>
<evidence type="ECO:0000259" key="1">
    <source>
        <dbReference type="PROSITE" id="PS51330"/>
    </source>
</evidence>
<dbReference type="SUPFAM" id="SSF53597">
    <property type="entry name" value="Dihydrofolate reductase-like"/>
    <property type="match status" value="1"/>
</dbReference>
<dbReference type="KEGG" id="mnd:KOY48_03150"/>
<accession>A0A8F1MB97</accession>
<organism evidence="2 3">
    <name type="scientific">Candidatus Minimicrobia naudis</name>
    <dbReference type="NCBI Taxonomy" id="2841263"/>
    <lineage>
        <taxon>Bacteria</taxon>
        <taxon>Candidatus Saccharimonadota</taxon>
        <taxon>Candidatus Saccharimonadota incertae sedis</taxon>
        <taxon>Candidatus Minimicrobia</taxon>
    </lineage>
</organism>
<dbReference type="GO" id="GO:0004146">
    <property type="term" value="F:dihydrofolate reductase activity"/>
    <property type="evidence" value="ECO:0007669"/>
    <property type="project" value="UniProtKB-EC"/>
</dbReference>
<dbReference type="EMBL" id="CP076460">
    <property type="protein sequence ID" value="QWQ31900.1"/>
    <property type="molecule type" value="Genomic_DNA"/>
</dbReference>
<dbReference type="InterPro" id="IPR001796">
    <property type="entry name" value="DHFR_dom"/>
</dbReference>
<protein>
    <submittedName>
        <fullName evidence="2">Dihydrofolate reductase</fullName>
        <ecNumber evidence="2">1.5.1.3</ecNumber>
    </submittedName>
</protein>
<proteinExistence type="predicted"/>
<name>A0A8F1MB97_9BACT</name>
<dbReference type="EC" id="1.5.1.3" evidence="2"/>
<reference evidence="2" key="1">
    <citation type="submission" date="2021-06" db="EMBL/GenBank/DDBJ databases">
        <title>An adapted protocol for Saccharibacteria cultivation: two new species join this phylum of Candidate Phyla Radiations.</title>
        <authorList>
            <person name="Ibrahim A."/>
            <person name="Maatouk M."/>
            <person name="Zgheib R."/>
            <person name="Haddad G."/>
            <person name="Bou Khalil J."/>
            <person name="Raoult D."/>
            <person name="Bittar F."/>
        </authorList>
    </citation>
    <scope>NUCLEOTIDE SEQUENCE</scope>
    <source>
        <strain evidence="2">IHU1</strain>
    </source>
</reference>
<gene>
    <name evidence="2" type="ORF">KOY48_03150</name>
</gene>
<dbReference type="Gene3D" id="3.40.430.10">
    <property type="entry name" value="Dihydrofolate Reductase, subunit A"/>
    <property type="match status" value="1"/>
</dbReference>